<reference evidence="1 2" key="1">
    <citation type="submission" date="2016-10" db="EMBL/GenBank/DDBJ databases">
        <title>Evaluation of Human, Veterinary and Environmental Mycobacterium chelonae Isolates by Core Genome Phylogenomic Analysis, Targeted Gene Comparison, and Anti-microbial Susceptibility Patterns: A Tale of Mistaken Identities.</title>
        <authorList>
            <person name="Fogelson S.B."/>
            <person name="Camus A.C."/>
            <person name="Lorenz W."/>
            <person name="Vasireddy R."/>
            <person name="Vasireddy S."/>
            <person name="Smith T."/>
            <person name="Brown-Elliott B.A."/>
            <person name="Wallace R.J.Jr."/>
            <person name="Hasan N.A."/>
            <person name="Reischl U."/>
            <person name="Sanchez S."/>
        </authorList>
    </citation>
    <scope>NUCLEOTIDE SEQUENCE [LARGE SCALE GENOMIC DNA]</scope>
    <source>
        <strain evidence="1 2">15518</strain>
    </source>
</reference>
<dbReference type="AlphaFoldDB" id="A0A1S1LYX4"/>
<dbReference type="EMBL" id="MLIS01000072">
    <property type="protein sequence ID" value="OHU75848.1"/>
    <property type="molecule type" value="Genomic_DNA"/>
</dbReference>
<gene>
    <name evidence="1" type="ORF">BKG84_26200</name>
</gene>
<proteinExistence type="predicted"/>
<keyword evidence="2" id="KW-1185">Reference proteome</keyword>
<protein>
    <submittedName>
        <fullName evidence="1">Uncharacterized protein</fullName>
    </submittedName>
</protein>
<dbReference type="Proteomes" id="UP000179441">
    <property type="component" value="Unassembled WGS sequence"/>
</dbReference>
<organism evidence="1 2">
    <name type="scientific">Mycobacteroides chelonae</name>
    <name type="common">Mycobacterium chelonae</name>
    <dbReference type="NCBI Taxonomy" id="1774"/>
    <lineage>
        <taxon>Bacteria</taxon>
        <taxon>Bacillati</taxon>
        <taxon>Actinomycetota</taxon>
        <taxon>Actinomycetes</taxon>
        <taxon>Mycobacteriales</taxon>
        <taxon>Mycobacteriaceae</taxon>
        <taxon>Mycobacteroides</taxon>
    </lineage>
</organism>
<evidence type="ECO:0000313" key="1">
    <source>
        <dbReference type="EMBL" id="OHU75848.1"/>
    </source>
</evidence>
<accession>A0A1S1LYX4</accession>
<dbReference type="RefSeq" id="WP_070917002.1">
    <property type="nucleotide sequence ID" value="NZ_MLIR01000012.1"/>
</dbReference>
<comment type="caution">
    <text evidence="1">The sequence shown here is derived from an EMBL/GenBank/DDBJ whole genome shotgun (WGS) entry which is preliminary data.</text>
</comment>
<evidence type="ECO:0000313" key="2">
    <source>
        <dbReference type="Proteomes" id="UP000179441"/>
    </source>
</evidence>
<name>A0A1S1LYX4_MYCCH</name>
<sequence length="62" mass="6823">MKVQLIRGQITTTDGVTRKFQIAPLGWMQWGTTFEQLGETVDLLEALAQAAAGHITEYGTQT</sequence>